<dbReference type="Gene3D" id="2.60.40.10">
    <property type="entry name" value="Immunoglobulins"/>
    <property type="match status" value="3"/>
</dbReference>
<dbReference type="InterPro" id="IPR003599">
    <property type="entry name" value="Ig_sub"/>
</dbReference>
<keyword evidence="10" id="KW-0325">Glycoprotein</keyword>
<gene>
    <name evidence="13" type="ORF">ABG768_027986</name>
</gene>
<dbReference type="InterPro" id="IPR013106">
    <property type="entry name" value="Ig_V-set"/>
</dbReference>
<evidence type="ECO:0000256" key="10">
    <source>
        <dbReference type="ARBA" id="ARBA00023180"/>
    </source>
</evidence>
<evidence type="ECO:0000256" key="1">
    <source>
        <dbReference type="ARBA" id="ARBA00004167"/>
    </source>
</evidence>
<keyword evidence="8 11" id="KW-0472">Membrane</keyword>
<dbReference type="PANTHER" id="PTHR23277">
    <property type="entry name" value="NECTIN-RELATED"/>
    <property type="match status" value="1"/>
</dbReference>
<evidence type="ECO:0000256" key="11">
    <source>
        <dbReference type="SAM" id="Phobius"/>
    </source>
</evidence>
<protein>
    <recommendedName>
        <fullName evidence="12">Ig-like domain-containing protein</fullName>
    </recommendedName>
</protein>
<dbReference type="InterPro" id="IPR007110">
    <property type="entry name" value="Ig-like_dom"/>
</dbReference>
<keyword evidence="14" id="KW-1185">Reference proteome</keyword>
<name>A0AAW2A8V2_CULAL</name>
<dbReference type="PANTHER" id="PTHR23277:SF106">
    <property type="entry name" value="NECTIN-1 ISOFORM X1-RELATED"/>
    <property type="match status" value="1"/>
</dbReference>
<feature type="domain" description="Ig-like" evidence="12">
    <location>
        <begin position="26"/>
        <end position="138"/>
    </location>
</feature>
<evidence type="ECO:0000256" key="8">
    <source>
        <dbReference type="ARBA" id="ARBA00023136"/>
    </source>
</evidence>
<dbReference type="GO" id="GO:0016020">
    <property type="term" value="C:membrane"/>
    <property type="evidence" value="ECO:0007669"/>
    <property type="project" value="UniProtKB-SubCell"/>
</dbReference>
<dbReference type="InterPro" id="IPR051427">
    <property type="entry name" value="Nectin/Nectin-like"/>
</dbReference>
<dbReference type="InterPro" id="IPR013783">
    <property type="entry name" value="Ig-like_fold"/>
</dbReference>
<dbReference type="GO" id="GO:0005912">
    <property type="term" value="C:adherens junction"/>
    <property type="evidence" value="ECO:0007669"/>
    <property type="project" value="TreeGrafter"/>
</dbReference>
<dbReference type="Pfam" id="PF08205">
    <property type="entry name" value="C2-set_2"/>
    <property type="match status" value="1"/>
</dbReference>
<comment type="subcellular location">
    <subcellularLocation>
        <location evidence="1">Membrane</location>
        <topology evidence="1">Single-pass membrane protein</topology>
    </subcellularLocation>
</comment>
<dbReference type="InterPro" id="IPR013162">
    <property type="entry name" value="CD80_C2-set"/>
</dbReference>
<dbReference type="InterPro" id="IPR036179">
    <property type="entry name" value="Ig-like_dom_sf"/>
</dbReference>
<dbReference type="GO" id="GO:0007156">
    <property type="term" value="P:homophilic cell adhesion via plasma membrane adhesion molecules"/>
    <property type="evidence" value="ECO:0007669"/>
    <property type="project" value="TreeGrafter"/>
</dbReference>
<keyword evidence="9" id="KW-1015">Disulfide bond</keyword>
<evidence type="ECO:0000313" key="13">
    <source>
        <dbReference type="EMBL" id="KAK9969842.1"/>
    </source>
</evidence>
<evidence type="ECO:0000256" key="9">
    <source>
        <dbReference type="ARBA" id="ARBA00023157"/>
    </source>
</evidence>
<keyword evidence="5" id="KW-0677">Repeat</keyword>
<dbReference type="EMBL" id="JAWDJR010000009">
    <property type="protein sequence ID" value="KAK9969842.1"/>
    <property type="molecule type" value="Genomic_DNA"/>
</dbReference>
<evidence type="ECO:0000256" key="4">
    <source>
        <dbReference type="ARBA" id="ARBA00022729"/>
    </source>
</evidence>
<dbReference type="AlphaFoldDB" id="A0AAW2A8V2"/>
<evidence type="ECO:0000313" key="14">
    <source>
        <dbReference type="Proteomes" id="UP001479290"/>
    </source>
</evidence>
<evidence type="ECO:0000256" key="3">
    <source>
        <dbReference type="ARBA" id="ARBA00022692"/>
    </source>
</evidence>
<keyword evidence="7 11" id="KW-1133">Transmembrane helix</keyword>
<dbReference type="SMART" id="SM00409">
    <property type="entry name" value="IG"/>
    <property type="match status" value="2"/>
</dbReference>
<feature type="transmembrane region" description="Helical" evidence="11">
    <location>
        <begin position="12"/>
        <end position="32"/>
    </location>
</feature>
<evidence type="ECO:0000256" key="2">
    <source>
        <dbReference type="ARBA" id="ARBA00007810"/>
    </source>
</evidence>
<feature type="transmembrane region" description="Helical" evidence="11">
    <location>
        <begin position="332"/>
        <end position="353"/>
    </location>
</feature>
<feature type="domain" description="Ig-like" evidence="12">
    <location>
        <begin position="142"/>
        <end position="233"/>
    </location>
</feature>
<comment type="similarity">
    <text evidence="2">Belongs to the nectin family.</text>
</comment>
<evidence type="ECO:0000256" key="5">
    <source>
        <dbReference type="ARBA" id="ARBA00022737"/>
    </source>
</evidence>
<evidence type="ECO:0000259" key="12">
    <source>
        <dbReference type="PROSITE" id="PS50835"/>
    </source>
</evidence>
<dbReference type="SUPFAM" id="SSF48726">
    <property type="entry name" value="Immunoglobulin"/>
    <property type="match status" value="3"/>
</dbReference>
<evidence type="ECO:0000256" key="6">
    <source>
        <dbReference type="ARBA" id="ARBA00022889"/>
    </source>
</evidence>
<keyword evidence="4" id="KW-0732">Signal</keyword>
<organism evidence="13 14">
    <name type="scientific">Culter alburnus</name>
    <name type="common">Topmouth culter</name>
    <dbReference type="NCBI Taxonomy" id="194366"/>
    <lineage>
        <taxon>Eukaryota</taxon>
        <taxon>Metazoa</taxon>
        <taxon>Chordata</taxon>
        <taxon>Craniata</taxon>
        <taxon>Vertebrata</taxon>
        <taxon>Euteleostomi</taxon>
        <taxon>Actinopterygii</taxon>
        <taxon>Neopterygii</taxon>
        <taxon>Teleostei</taxon>
        <taxon>Ostariophysi</taxon>
        <taxon>Cypriniformes</taxon>
        <taxon>Xenocyprididae</taxon>
        <taxon>Xenocypridinae</taxon>
        <taxon>Culter</taxon>
    </lineage>
</organism>
<dbReference type="Proteomes" id="UP001479290">
    <property type="component" value="Unassembled WGS sequence"/>
</dbReference>
<dbReference type="Pfam" id="PF07686">
    <property type="entry name" value="V-set"/>
    <property type="match status" value="1"/>
</dbReference>
<feature type="domain" description="Ig-like" evidence="12">
    <location>
        <begin position="244"/>
        <end position="309"/>
    </location>
</feature>
<dbReference type="GO" id="GO:0007157">
    <property type="term" value="P:heterophilic cell-cell adhesion via plasma membrane cell adhesion molecules"/>
    <property type="evidence" value="ECO:0007669"/>
    <property type="project" value="TreeGrafter"/>
</dbReference>
<proteinExistence type="inferred from homology"/>
<accession>A0AAW2A8V2</accession>
<evidence type="ECO:0000256" key="7">
    <source>
        <dbReference type="ARBA" id="ARBA00022989"/>
    </source>
</evidence>
<comment type="caution">
    <text evidence="13">The sequence shown here is derived from an EMBL/GenBank/DDBJ whole genome shotgun (WGS) entry which is preliminary data.</text>
</comment>
<dbReference type="PROSITE" id="PS50835">
    <property type="entry name" value="IG_LIKE"/>
    <property type="match status" value="3"/>
</dbReference>
<reference evidence="13 14" key="1">
    <citation type="submission" date="2024-05" db="EMBL/GenBank/DDBJ databases">
        <title>A high-quality chromosomal-level genome assembly of Topmouth culter (Culter alburnus).</title>
        <authorList>
            <person name="Zhao H."/>
        </authorList>
    </citation>
    <scope>NUCLEOTIDE SEQUENCE [LARGE SCALE GENOMIC DNA]</scope>
    <source>
        <strain evidence="13">CATC2023</strain>
        <tissue evidence="13">Muscle</tissue>
    </source>
</reference>
<keyword evidence="3 11" id="KW-0812">Transmembrane</keyword>
<sequence length="363" mass="40514">MHGRRNAFDLSLYGLFLIYLSFFRIAGVKIIGHDTTVVKEGSATLFCHLTETEENLTHIIWQKQTRGNPEQETFFIIHKDGKTELKHDIQDKVKFIGSIKEKNGSIQLLRASLLDDGIYTCIFNTFTSRQIQTSINVTVLVPPVGNVSGSTHVSDHYEVTLASCEASSARPAAEVLWRLGALSDSLRTETSITQHSDGTFTVVTRILGAPSKHLNQRKIQCVVKHSTLTKELELDHVLNVHYPPELVVIIPDDSKEAEEYHCLVDCNPTPTSYIWIKVNGSTPHSEGNKLFIPKSSPDFNGVYICTASNEYGKASGVLYVGNTGSTDVCWDLFGFIFNCAILVITVVCIKMPLRLFSDLLRFY</sequence>
<keyword evidence="6" id="KW-0130">Cell adhesion</keyword>